<dbReference type="AlphaFoldDB" id="A0A914P338"/>
<dbReference type="Proteomes" id="UP000887563">
    <property type="component" value="Unplaced"/>
</dbReference>
<proteinExistence type="predicted"/>
<protein>
    <submittedName>
        <fullName evidence="2">Uncharacterized protein</fullName>
    </submittedName>
</protein>
<sequence length="94" mass="10238">ENIPVKNVSAGDPGPSCSATKKFAFELLIAVTGLENISVSKTGKVISIVDLGTNVDLGTYDLPSFVDTKTIGPYMKLGWESFFFTTFFFTFFLP</sequence>
<evidence type="ECO:0000313" key="2">
    <source>
        <dbReference type="WBParaSite" id="Minc3s11292g44783"/>
    </source>
</evidence>
<reference evidence="2" key="1">
    <citation type="submission" date="2022-11" db="UniProtKB">
        <authorList>
            <consortium name="WormBaseParasite"/>
        </authorList>
    </citation>
    <scope>IDENTIFICATION</scope>
</reference>
<dbReference type="WBParaSite" id="Minc3s11292g44783">
    <property type="protein sequence ID" value="Minc3s11292g44783"/>
    <property type="gene ID" value="Minc3s11292g44783"/>
</dbReference>
<evidence type="ECO:0000313" key="1">
    <source>
        <dbReference type="Proteomes" id="UP000887563"/>
    </source>
</evidence>
<organism evidence="1 2">
    <name type="scientific">Meloidogyne incognita</name>
    <name type="common">Southern root-knot nematode worm</name>
    <name type="synonym">Oxyuris incognita</name>
    <dbReference type="NCBI Taxonomy" id="6306"/>
    <lineage>
        <taxon>Eukaryota</taxon>
        <taxon>Metazoa</taxon>
        <taxon>Ecdysozoa</taxon>
        <taxon>Nematoda</taxon>
        <taxon>Chromadorea</taxon>
        <taxon>Rhabditida</taxon>
        <taxon>Tylenchina</taxon>
        <taxon>Tylenchomorpha</taxon>
        <taxon>Tylenchoidea</taxon>
        <taxon>Meloidogynidae</taxon>
        <taxon>Meloidogyninae</taxon>
        <taxon>Meloidogyne</taxon>
        <taxon>Meloidogyne incognita group</taxon>
    </lineage>
</organism>
<keyword evidence="1" id="KW-1185">Reference proteome</keyword>
<name>A0A914P338_MELIC</name>
<accession>A0A914P338</accession>